<dbReference type="Proteomes" id="UP001595923">
    <property type="component" value="Unassembled WGS sequence"/>
</dbReference>
<dbReference type="Gene3D" id="3.30.9.10">
    <property type="entry name" value="D-Amino Acid Oxidase, subunit A, domain 2"/>
    <property type="match status" value="1"/>
</dbReference>
<evidence type="ECO:0000313" key="6">
    <source>
        <dbReference type="Proteomes" id="UP001595923"/>
    </source>
</evidence>
<evidence type="ECO:0000256" key="2">
    <source>
        <dbReference type="ARBA" id="ARBA00022630"/>
    </source>
</evidence>
<dbReference type="Pfam" id="PF21274">
    <property type="entry name" value="Rng_hyd_C"/>
    <property type="match status" value="1"/>
</dbReference>
<keyword evidence="5" id="KW-0503">Monooxygenase</keyword>
<sequence>MTETDHTAPSPNASRTLQVAVVGAGPVGLSMALQLARSGVSVRILDRREGPSDQPRAHVVNARTMELFREWGIADGVRADGLSPELAASFGWVTTVGADEFGTVPYVDEQTAERCSPERWCNCAQDLVEARLLEAATAAGAVVDYGHEVVGYRASVLDGHEAGELDVRGPSGVETVRGRFVVAADGASSPMRRMAGVGRGHAGSLGRKLNIYFTADLTLDTRLRPNILWFVHNPRTQGILITLDGKQRWVYGVNLAEGESAQDYDTAKCEALVRAAVGREDLDVDVLNRSSWTLDMGVAERFRVGPLLFAGDAAHRFPPTGGFGMNSGIQDVHNLAWKLVHVLRGSADVSLVDTYEAERRPVAVVNVEQSMANAEGMYQADALLNAPETLAALGAPEGAELRAGIQQSLDLMRPHMHSLGQQFGHVYKGAAVVDDGSEERESTIEEYRMTARPGARAPHARVDVADGSDQGVSVVDIVNGQWTLLTAKTGDVWRVAAAPASRSLGLKVIEVLPKPDRTHTGPEVVVDSAEPGYWQRLYELEDGGAVLVRPDGHVLARWQREPVDPPKAVEDALRSVLGVDVQMTARH</sequence>
<dbReference type="Gene3D" id="3.50.50.60">
    <property type="entry name" value="FAD/NAD(P)-binding domain"/>
    <property type="match status" value="1"/>
</dbReference>
<dbReference type="InterPro" id="IPR036188">
    <property type="entry name" value="FAD/NAD-bd_sf"/>
</dbReference>
<dbReference type="RefSeq" id="WP_378572600.1">
    <property type="nucleotide sequence ID" value="NZ_JBHSFQ010000005.1"/>
</dbReference>
<keyword evidence="5" id="KW-0560">Oxidoreductase</keyword>
<evidence type="ECO:0000256" key="3">
    <source>
        <dbReference type="ARBA" id="ARBA00022827"/>
    </source>
</evidence>
<keyword evidence="6" id="KW-1185">Reference proteome</keyword>
<comment type="caution">
    <text evidence="5">The sequence shown here is derived from an EMBL/GenBank/DDBJ whole genome shotgun (WGS) entry which is preliminary data.</text>
</comment>
<proteinExistence type="predicted"/>
<dbReference type="InterPro" id="IPR002938">
    <property type="entry name" value="FAD-bd"/>
</dbReference>
<gene>
    <name evidence="5" type="ORF">ACFO4E_08525</name>
</gene>
<name>A0ABV9DSM1_9ACTN</name>
<evidence type="ECO:0000313" key="5">
    <source>
        <dbReference type="EMBL" id="MFC4561899.1"/>
    </source>
</evidence>
<evidence type="ECO:0000259" key="4">
    <source>
        <dbReference type="Pfam" id="PF01494"/>
    </source>
</evidence>
<evidence type="ECO:0000256" key="1">
    <source>
        <dbReference type="ARBA" id="ARBA00001974"/>
    </source>
</evidence>
<dbReference type="InterPro" id="IPR050641">
    <property type="entry name" value="RIFMO-like"/>
</dbReference>
<dbReference type="SUPFAM" id="SSF51905">
    <property type="entry name" value="FAD/NAD(P)-binding domain"/>
    <property type="match status" value="1"/>
</dbReference>
<dbReference type="Pfam" id="PF01494">
    <property type="entry name" value="FAD_binding_3"/>
    <property type="match status" value="1"/>
</dbReference>
<dbReference type="PANTHER" id="PTHR43004:SF19">
    <property type="entry name" value="BINDING MONOOXYGENASE, PUTATIVE (JCVI)-RELATED"/>
    <property type="match status" value="1"/>
</dbReference>
<dbReference type="GO" id="GO:0004497">
    <property type="term" value="F:monooxygenase activity"/>
    <property type="evidence" value="ECO:0007669"/>
    <property type="project" value="UniProtKB-KW"/>
</dbReference>
<accession>A0ABV9DSM1</accession>
<feature type="domain" description="FAD-binding" evidence="4">
    <location>
        <begin position="17"/>
        <end position="369"/>
    </location>
</feature>
<dbReference type="EMBL" id="JBHSFQ010000005">
    <property type="protein sequence ID" value="MFC4561899.1"/>
    <property type="molecule type" value="Genomic_DNA"/>
</dbReference>
<dbReference type="Gene3D" id="3.40.30.120">
    <property type="match status" value="1"/>
</dbReference>
<dbReference type="PRINTS" id="PR00420">
    <property type="entry name" value="RNGMNOXGNASE"/>
</dbReference>
<organism evidence="5 6">
    <name type="scientific">Nocardiopsis mangrovi</name>
    <dbReference type="NCBI Taxonomy" id="1179818"/>
    <lineage>
        <taxon>Bacteria</taxon>
        <taxon>Bacillati</taxon>
        <taxon>Actinomycetota</taxon>
        <taxon>Actinomycetes</taxon>
        <taxon>Streptosporangiales</taxon>
        <taxon>Nocardiopsidaceae</taxon>
        <taxon>Nocardiopsis</taxon>
    </lineage>
</organism>
<comment type="cofactor">
    <cofactor evidence="1">
        <name>FAD</name>
        <dbReference type="ChEBI" id="CHEBI:57692"/>
    </cofactor>
</comment>
<protein>
    <submittedName>
        <fullName evidence="5">FAD-dependent monooxygenase</fullName>
    </submittedName>
</protein>
<keyword evidence="2" id="KW-0285">Flavoprotein</keyword>
<dbReference type="PANTHER" id="PTHR43004">
    <property type="entry name" value="TRK SYSTEM POTASSIUM UPTAKE PROTEIN"/>
    <property type="match status" value="1"/>
</dbReference>
<keyword evidence="3" id="KW-0274">FAD</keyword>
<reference evidence="6" key="1">
    <citation type="journal article" date="2019" name="Int. J. Syst. Evol. Microbiol.">
        <title>The Global Catalogue of Microorganisms (GCM) 10K type strain sequencing project: providing services to taxonomists for standard genome sequencing and annotation.</title>
        <authorList>
            <consortium name="The Broad Institute Genomics Platform"/>
            <consortium name="The Broad Institute Genome Sequencing Center for Infectious Disease"/>
            <person name="Wu L."/>
            <person name="Ma J."/>
        </authorList>
    </citation>
    <scope>NUCLEOTIDE SEQUENCE [LARGE SCALE GENOMIC DNA]</scope>
    <source>
        <strain evidence="6">XZYJ18</strain>
    </source>
</reference>